<evidence type="ECO:0000256" key="2">
    <source>
        <dbReference type="SAM" id="Phobius"/>
    </source>
</evidence>
<organism evidence="3 4">
    <name type="scientific">Streptomyces flavidovirens</name>
    <dbReference type="NCBI Taxonomy" id="67298"/>
    <lineage>
        <taxon>Bacteria</taxon>
        <taxon>Bacillati</taxon>
        <taxon>Actinomycetota</taxon>
        <taxon>Actinomycetes</taxon>
        <taxon>Kitasatosporales</taxon>
        <taxon>Streptomycetaceae</taxon>
        <taxon>Streptomyces</taxon>
    </lineage>
</organism>
<protein>
    <submittedName>
        <fullName evidence="3">Adhesin</fullName>
    </submittedName>
</protein>
<evidence type="ECO:0000313" key="3">
    <source>
        <dbReference type="EMBL" id="MFF3340671.1"/>
    </source>
</evidence>
<feature type="region of interest" description="Disordered" evidence="1">
    <location>
        <begin position="77"/>
        <end position="154"/>
    </location>
</feature>
<comment type="caution">
    <text evidence="3">The sequence shown here is derived from an EMBL/GenBank/DDBJ whole genome shotgun (WGS) entry which is preliminary data.</text>
</comment>
<gene>
    <name evidence="3" type="ORF">ACFYWW_18345</name>
</gene>
<dbReference type="Proteomes" id="UP001601976">
    <property type="component" value="Unassembled WGS sequence"/>
</dbReference>
<keyword evidence="4" id="KW-1185">Reference proteome</keyword>
<accession>A0ABW6RI77</accession>
<dbReference type="EMBL" id="JBIAPK010000005">
    <property type="protein sequence ID" value="MFF3340671.1"/>
    <property type="molecule type" value="Genomic_DNA"/>
</dbReference>
<name>A0ABW6RI77_9ACTN</name>
<evidence type="ECO:0000256" key="1">
    <source>
        <dbReference type="SAM" id="MobiDB-lite"/>
    </source>
</evidence>
<sequence>MVCERCGGGQRAALPGMGCPVCGTVAGDGRVASGSWIARETVTGRLSTLSRTRKALLATAVVVVLAVLVTSAALLADTDGDSDGGTSGGPAGNADDLARGVPTRIGPTGPPGTPAKRAPSRDRSSPPAKPRPPEKKPPKPPPVQHPHPSYTAWAGPGCSSGHYEESGRFENGDAGWYTVKSGGWEDGSCDGRFSAVPMSGSPDKDRDNSATWSWQVGDSFDECALSVYVPKSHRATDVAGNPTFYRLLADPDDNESSYAAFTVRQTAHRGSLVSVGSYEVKDGRLAVQLLDRGRDWGDADLVGAHHAAAQMKLTCRE</sequence>
<evidence type="ECO:0000313" key="4">
    <source>
        <dbReference type="Proteomes" id="UP001601976"/>
    </source>
</evidence>
<dbReference type="RefSeq" id="WP_387896160.1">
    <property type="nucleotide sequence ID" value="NZ_JBIAPK010000005.1"/>
</dbReference>
<proteinExistence type="predicted"/>
<reference evidence="3 4" key="1">
    <citation type="submission" date="2024-10" db="EMBL/GenBank/DDBJ databases">
        <title>The Natural Products Discovery Center: Release of the First 8490 Sequenced Strains for Exploring Actinobacteria Biosynthetic Diversity.</title>
        <authorList>
            <person name="Kalkreuter E."/>
            <person name="Kautsar S.A."/>
            <person name="Yang D."/>
            <person name="Bader C.D."/>
            <person name="Teijaro C.N."/>
            <person name="Fluegel L."/>
            <person name="Davis C.M."/>
            <person name="Simpson J.R."/>
            <person name="Lauterbach L."/>
            <person name="Steele A.D."/>
            <person name="Gui C."/>
            <person name="Meng S."/>
            <person name="Li G."/>
            <person name="Viehrig K."/>
            <person name="Ye F."/>
            <person name="Su P."/>
            <person name="Kiefer A.F."/>
            <person name="Nichols A."/>
            <person name="Cepeda A.J."/>
            <person name="Yan W."/>
            <person name="Fan B."/>
            <person name="Jiang Y."/>
            <person name="Adhikari A."/>
            <person name="Zheng C.-J."/>
            <person name="Schuster L."/>
            <person name="Cowan T.M."/>
            <person name="Smanski M.J."/>
            <person name="Chevrette M.G."/>
            <person name="De Carvalho L.P.S."/>
            <person name="Shen B."/>
        </authorList>
    </citation>
    <scope>NUCLEOTIDE SEQUENCE [LARGE SCALE GENOMIC DNA]</scope>
    <source>
        <strain evidence="3 4">NPDC003029</strain>
    </source>
</reference>
<keyword evidence="2" id="KW-0472">Membrane</keyword>
<feature type="transmembrane region" description="Helical" evidence="2">
    <location>
        <begin position="55"/>
        <end position="76"/>
    </location>
</feature>
<keyword evidence="2" id="KW-1133">Transmembrane helix</keyword>
<keyword evidence="2" id="KW-0812">Transmembrane</keyword>